<dbReference type="EMBL" id="MPUH01000328">
    <property type="protein sequence ID" value="OMJ82766.1"/>
    <property type="molecule type" value="Genomic_DNA"/>
</dbReference>
<comment type="caution">
    <text evidence="1">The sequence shown here is derived from an EMBL/GenBank/DDBJ whole genome shotgun (WGS) entry which is preliminary data.</text>
</comment>
<name>A0A1R2C1A8_9CILI</name>
<dbReference type="Proteomes" id="UP000187209">
    <property type="component" value="Unassembled WGS sequence"/>
</dbReference>
<evidence type="ECO:0000313" key="2">
    <source>
        <dbReference type="Proteomes" id="UP000187209"/>
    </source>
</evidence>
<reference evidence="1 2" key="1">
    <citation type="submission" date="2016-11" db="EMBL/GenBank/DDBJ databases">
        <title>The macronuclear genome of Stentor coeruleus: a giant cell with tiny introns.</title>
        <authorList>
            <person name="Slabodnick M."/>
            <person name="Ruby J.G."/>
            <person name="Reiff S.B."/>
            <person name="Swart E.C."/>
            <person name="Gosai S."/>
            <person name="Prabakaran S."/>
            <person name="Witkowska E."/>
            <person name="Larue G.E."/>
            <person name="Fisher S."/>
            <person name="Freeman R.M."/>
            <person name="Gunawardena J."/>
            <person name="Chu W."/>
            <person name="Stover N.A."/>
            <person name="Gregory B.D."/>
            <person name="Nowacki M."/>
            <person name="Derisi J."/>
            <person name="Roy S.W."/>
            <person name="Marshall W.F."/>
            <person name="Sood P."/>
        </authorList>
    </citation>
    <scope>NUCLEOTIDE SEQUENCE [LARGE SCALE GENOMIC DNA]</scope>
    <source>
        <strain evidence="1">WM001</strain>
    </source>
</reference>
<organism evidence="1 2">
    <name type="scientific">Stentor coeruleus</name>
    <dbReference type="NCBI Taxonomy" id="5963"/>
    <lineage>
        <taxon>Eukaryota</taxon>
        <taxon>Sar</taxon>
        <taxon>Alveolata</taxon>
        <taxon>Ciliophora</taxon>
        <taxon>Postciliodesmatophora</taxon>
        <taxon>Heterotrichea</taxon>
        <taxon>Heterotrichida</taxon>
        <taxon>Stentoridae</taxon>
        <taxon>Stentor</taxon>
    </lineage>
</organism>
<sequence>MEDLKEIRNKETDSLNSIKQKASELKHTIECIRLDGTQTWREILKHYSLAASTIQYLQSDLSTILDHRVLVPSYELHENQDYVPSMIASRLNDNIDSEAKTAASEFDNTLLIVHDYDDQVTKFNSFCHELRTLLRK</sequence>
<evidence type="ECO:0000313" key="1">
    <source>
        <dbReference type="EMBL" id="OMJ82766.1"/>
    </source>
</evidence>
<gene>
    <name evidence="1" type="ORF">SteCoe_16474</name>
</gene>
<accession>A0A1R2C1A8</accession>
<keyword evidence="2" id="KW-1185">Reference proteome</keyword>
<dbReference type="OrthoDB" id="10430616at2759"/>
<protein>
    <submittedName>
        <fullName evidence="1">Uncharacterized protein</fullName>
    </submittedName>
</protein>
<dbReference type="AlphaFoldDB" id="A0A1R2C1A8"/>
<proteinExistence type="predicted"/>